<evidence type="ECO:0000313" key="2">
    <source>
        <dbReference type="EMBL" id="CAB9529239.1"/>
    </source>
</evidence>
<protein>
    <submittedName>
        <fullName evidence="2">Uncharacterized protein</fullName>
    </submittedName>
</protein>
<proteinExistence type="predicted"/>
<feature type="region of interest" description="Disordered" evidence="1">
    <location>
        <begin position="1"/>
        <end position="84"/>
    </location>
</feature>
<accession>A0A9N8F0E7</accession>
<feature type="region of interest" description="Disordered" evidence="1">
    <location>
        <begin position="504"/>
        <end position="532"/>
    </location>
</feature>
<dbReference type="AlphaFoldDB" id="A0A9N8F0E7"/>
<dbReference type="EMBL" id="CAICTM010002435">
    <property type="protein sequence ID" value="CAB9529239.1"/>
    <property type="molecule type" value="Genomic_DNA"/>
</dbReference>
<comment type="caution">
    <text evidence="2">The sequence shown here is derived from an EMBL/GenBank/DDBJ whole genome shotgun (WGS) entry which is preliminary data.</text>
</comment>
<feature type="compositionally biased region" description="Basic residues" evidence="1">
    <location>
        <begin position="367"/>
        <end position="376"/>
    </location>
</feature>
<feature type="compositionally biased region" description="Low complexity" evidence="1">
    <location>
        <begin position="520"/>
        <end position="532"/>
    </location>
</feature>
<organism evidence="2 3">
    <name type="scientific">Seminavis robusta</name>
    <dbReference type="NCBI Taxonomy" id="568900"/>
    <lineage>
        <taxon>Eukaryota</taxon>
        <taxon>Sar</taxon>
        <taxon>Stramenopiles</taxon>
        <taxon>Ochrophyta</taxon>
        <taxon>Bacillariophyta</taxon>
        <taxon>Bacillariophyceae</taxon>
        <taxon>Bacillariophycidae</taxon>
        <taxon>Naviculales</taxon>
        <taxon>Naviculaceae</taxon>
        <taxon>Seminavis</taxon>
    </lineage>
</organism>
<keyword evidence="3" id="KW-1185">Reference proteome</keyword>
<feature type="compositionally biased region" description="Polar residues" evidence="1">
    <location>
        <begin position="1"/>
        <end position="20"/>
    </location>
</feature>
<feature type="compositionally biased region" description="Basic residues" evidence="1">
    <location>
        <begin position="462"/>
        <end position="476"/>
    </location>
</feature>
<feature type="compositionally biased region" description="Basic and acidic residues" evidence="1">
    <location>
        <begin position="72"/>
        <end position="84"/>
    </location>
</feature>
<feature type="compositionally biased region" description="Low complexity" evidence="1">
    <location>
        <begin position="398"/>
        <end position="409"/>
    </location>
</feature>
<evidence type="ECO:0000313" key="3">
    <source>
        <dbReference type="Proteomes" id="UP001153069"/>
    </source>
</evidence>
<feature type="compositionally biased region" description="Basic and acidic residues" evidence="1">
    <location>
        <begin position="248"/>
        <end position="260"/>
    </location>
</feature>
<feature type="compositionally biased region" description="Low complexity" evidence="1">
    <location>
        <begin position="199"/>
        <end position="214"/>
    </location>
</feature>
<feature type="region of interest" description="Disordered" evidence="1">
    <location>
        <begin position="125"/>
        <end position="173"/>
    </location>
</feature>
<evidence type="ECO:0000256" key="1">
    <source>
        <dbReference type="SAM" id="MobiDB-lite"/>
    </source>
</evidence>
<dbReference type="Proteomes" id="UP001153069">
    <property type="component" value="Unassembled WGS sequence"/>
</dbReference>
<name>A0A9N8F0E7_9STRA</name>
<reference evidence="2" key="1">
    <citation type="submission" date="2020-06" db="EMBL/GenBank/DDBJ databases">
        <authorList>
            <consortium name="Plant Systems Biology data submission"/>
        </authorList>
    </citation>
    <scope>NUCLEOTIDE SEQUENCE</scope>
    <source>
        <strain evidence="2">D6</strain>
    </source>
</reference>
<sequence>MLSLASTSPNEALRSSATMDSQDEVVRTPDVDNGGMMKDATVTRPPNDAGLKGLFSKAIDQMKDEEEDETELDNRSILKDTTTAKKTKEASLKGFFSKAIKQKRDDVDDEDATVVSMLSFANKVASMAGLQRQKDKKDKKRQQKEEDDASETPTSPKPTRVVPIAADEGGLDDSANHSVYYDFVVCSHNQISKSDSTKSLSRTHSGSTLSSSASPDDQKTSVRRGNSQTRSSARRKTLRSSRLANDMSPRRSTRDTKETLRNSTGSRRSSKARRVKSDGLSSSKSSPALGRSGHGHKRVSSDSTMKRTKRRSRSSLTSLSSDKKRLLDDDDDLDSKRNWAPASEKKRSSRRSGSRPVGLDDSGMSGSRRRSSKKSPSRNLGRAEDGRRRSSLAVNRYQVQAQQLAAQLLQEEDQEKPADNVEGEEPGTGIVNDEVDPELVEPSVVNGDDAEPELAGKAGEKTKKKKSSKKKKKRGIPKGSSDKDISDLGAAIKKSSSAAGIIGLLKGKTKTNQPGKDSSSKTSLKRASSYSE</sequence>
<gene>
    <name evidence="2" type="ORF">SEMRO_2437_G327660.1</name>
</gene>
<feature type="compositionally biased region" description="Low complexity" evidence="1">
    <location>
        <begin position="278"/>
        <end position="291"/>
    </location>
</feature>
<feature type="region of interest" description="Disordered" evidence="1">
    <location>
        <begin position="192"/>
        <end position="487"/>
    </location>
</feature>